<dbReference type="InterPro" id="IPR036390">
    <property type="entry name" value="WH_DNA-bd_sf"/>
</dbReference>
<sequence length="309" mass="33362">MQLRHLRYFTTLARVRHFAKAAAECGVSQPTLSAGLLALEQEFGRRLVERDRRFVGLTEQGEAMLPWAEQILGAVNGMAHAVSATAAPVSGEFGLAAIPAALPLVGLFGEALLQQFPGLTLNVRSATSREIERSLHAFECDAGLTYLDHEPPANVLSVPLYAERYLFVARRGEGFDDRASITWAEAAAQPLCLLHQGMQYRRILDARLSARGLAIAPRVVADSYVALLAMVRAGGFATVVPDGYAALMAGLEWAHFLPFDEAEETRRIGLVVVNRDPMGPLASAGLATARLLESAAVIDKPYQPSSKSI</sequence>
<protein>
    <submittedName>
        <fullName evidence="6">LysR family transcriptional regulator</fullName>
    </submittedName>
</protein>
<dbReference type="Proteomes" id="UP001222770">
    <property type="component" value="Unassembled WGS sequence"/>
</dbReference>
<comment type="caution">
    <text evidence="6">The sequence shown here is derived from an EMBL/GenBank/DDBJ whole genome shotgun (WGS) entry which is preliminary data.</text>
</comment>
<dbReference type="RefSeq" id="WP_277275261.1">
    <property type="nucleotide sequence ID" value="NZ_JAROCY010000002.1"/>
</dbReference>
<dbReference type="SUPFAM" id="SSF53850">
    <property type="entry name" value="Periplasmic binding protein-like II"/>
    <property type="match status" value="1"/>
</dbReference>
<dbReference type="PROSITE" id="PS50931">
    <property type="entry name" value="HTH_LYSR"/>
    <property type="match status" value="1"/>
</dbReference>
<dbReference type="Gene3D" id="3.40.190.290">
    <property type="match status" value="1"/>
</dbReference>
<keyword evidence="4" id="KW-0804">Transcription</keyword>
<dbReference type="InterPro" id="IPR036388">
    <property type="entry name" value="WH-like_DNA-bd_sf"/>
</dbReference>
<evidence type="ECO:0000313" key="7">
    <source>
        <dbReference type="Proteomes" id="UP001222770"/>
    </source>
</evidence>
<dbReference type="EMBL" id="JAROCY010000002">
    <property type="protein sequence ID" value="MDF8332100.1"/>
    <property type="molecule type" value="Genomic_DNA"/>
</dbReference>
<comment type="similarity">
    <text evidence="1">Belongs to the LysR transcriptional regulatory family.</text>
</comment>
<evidence type="ECO:0000259" key="5">
    <source>
        <dbReference type="PROSITE" id="PS50931"/>
    </source>
</evidence>
<organism evidence="6 7">
    <name type="scientific">Novosphingobium cyanobacteriorum</name>
    <dbReference type="NCBI Taxonomy" id="3024215"/>
    <lineage>
        <taxon>Bacteria</taxon>
        <taxon>Pseudomonadati</taxon>
        <taxon>Pseudomonadota</taxon>
        <taxon>Alphaproteobacteria</taxon>
        <taxon>Sphingomonadales</taxon>
        <taxon>Sphingomonadaceae</taxon>
        <taxon>Novosphingobium</taxon>
    </lineage>
</organism>
<name>A0ABT6CG84_9SPHN</name>
<evidence type="ECO:0000256" key="1">
    <source>
        <dbReference type="ARBA" id="ARBA00009437"/>
    </source>
</evidence>
<dbReference type="PANTHER" id="PTHR30419">
    <property type="entry name" value="HTH-TYPE TRANSCRIPTIONAL REGULATOR YBHD"/>
    <property type="match status" value="1"/>
</dbReference>
<proteinExistence type="inferred from homology"/>
<evidence type="ECO:0000256" key="3">
    <source>
        <dbReference type="ARBA" id="ARBA00023125"/>
    </source>
</evidence>
<evidence type="ECO:0000256" key="4">
    <source>
        <dbReference type="ARBA" id="ARBA00023163"/>
    </source>
</evidence>
<dbReference type="InterPro" id="IPR050950">
    <property type="entry name" value="HTH-type_LysR_regulators"/>
</dbReference>
<dbReference type="InterPro" id="IPR000847">
    <property type="entry name" value="LysR_HTH_N"/>
</dbReference>
<dbReference type="Gene3D" id="1.10.10.10">
    <property type="entry name" value="Winged helix-like DNA-binding domain superfamily/Winged helix DNA-binding domain"/>
    <property type="match status" value="1"/>
</dbReference>
<dbReference type="CDD" id="cd05466">
    <property type="entry name" value="PBP2_LTTR_substrate"/>
    <property type="match status" value="1"/>
</dbReference>
<dbReference type="Pfam" id="PF00126">
    <property type="entry name" value="HTH_1"/>
    <property type="match status" value="1"/>
</dbReference>
<dbReference type="SUPFAM" id="SSF46785">
    <property type="entry name" value="Winged helix' DNA-binding domain"/>
    <property type="match status" value="1"/>
</dbReference>
<keyword evidence="3" id="KW-0238">DNA-binding</keyword>
<keyword evidence="7" id="KW-1185">Reference proteome</keyword>
<keyword evidence="2" id="KW-0805">Transcription regulation</keyword>
<accession>A0ABT6CG84</accession>
<evidence type="ECO:0000256" key="2">
    <source>
        <dbReference type="ARBA" id="ARBA00023015"/>
    </source>
</evidence>
<evidence type="ECO:0000313" key="6">
    <source>
        <dbReference type="EMBL" id="MDF8332100.1"/>
    </source>
</evidence>
<gene>
    <name evidence="6" type="ORF">POM99_02700</name>
</gene>
<reference evidence="6 7" key="1">
    <citation type="submission" date="2023-03" db="EMBL/GenBank/DDBJ databases">
        <title>Novosphingobium cyanobacteriorum sp. nov., isolated from a eutrophic reservoir during the Microcystis bloom period.</title>
        <authorList>
            <person name="Kang M."/>
            <person name="Le V."/>
            <person name="Ko S.-R."/>
            <person name="Lee S.-A."/>
            <person name="Ahn C.-Y."/>
        </authorList>
    </citation>
    <scope>NUCLEOTIDE SEQUENCE [LARGE SCALE GENOMIC DNA]</scope>
    <source>
        <strain evidence="6 7">HBC54</strain>
    </source>
</reference>
<dbReference type="InterPro" id="IPR005119">
    <property type="entry name" value="LysR_subst-bd"/>
</dbReference>
<dbReference type="PRINTS" id="PR00039">
    <property type="entry name" value="HTHLYSR"/>
</dbReference>
<dbReference type="Pfam" id="PF03466">
    <property type="entry name" value="LysR_substrate"/>
    <property type="match status" value="1"/>
</dbReference>
<dbReference type="PANTHER" id="PTHR30419:SF31">
    <property type="entry name" value="BLR3139 PROTEIN"/>
    <property type="match status" value="1"/>
</dbReference>
<feature type="domain" description="HTH lysR-type" evidence="5">
    <location>
        <begin position="1"/>
        <end position="58"/>
    </location>
</feature>